<keyword evidence="6 7" id="KW-0472">Membrane</keyword>
<evidence type="ECO:0000256" key="1">
    <source>
        <dbReference type="ARBA" id="ARBA00004651"/>
    </source>
</evidence>
<feature type="transmembrane region" description="Helical" evidence="7">
    <location>
        <begin position="350"/>
        <end position="372"/>
    </location>
</feature>
<evidence type="ECO:0000256" key="5">
    <source>
        <dbReference type="ARBA" id="ARBA00022989"/>
    </source>
</evidence>
<feature type="transmembrane region" description="Helical" evidence="7">
    <location>
        <begin position="392"/>
        <end position="415"/>
    </location>
</feature>
<dbReference type="OrthoDB" id="356133at2"/>
<gene>
    <name evidence="9" type="ordered locus">TREPR_2548</name>
</gene>
<feature type="transmembrane region" description="Helical" evidence="7">
    <location>
        <begin position="297"/>
        <end position="319"/>
    </location>
</feature>
<organism evidence="9 10">
    <name type="scientific">Treponema primitia (strain ATCC BAA-887 / DSM 12427 / ZAS-2)</name>
    <dbReference type="NCBI Taxonomy" id="545694"/>
    <lineage>
        <taxon>Bacteria</taxon>
        <taxon>Pseudomonadati</taxon>
        <taxon>Spirochaetota</taxon>
        <taxon>Spirochaetia</taxon>
        <taxon>Spirochaetales</taxon>
        <taxon>Treponemataceae</taxon>
        <taxon>Treponema</taxon>
    </lineage>
</organism>
<keyword evidence="3" id="KW-1003">Cell membrane</keyword>
<dbReference type="Pfam" id="PF02687">
    <property type="entry name" value="FtsX"/>
    <property type="match status" value="1"/>
</dbReference>
<dbReference type="HOGENOM" id="CLU_000604_8_6_12"/>
<feature type="transmembrane region" description="Helical" evidence="7">
    <location>
        <begin position="21"/>
        <end position="41"/>
    </location>
</feature>
<keyword evidence="10" id="KW-1185">Reference proteome</keyword>
<reference evidence="9 10" key="2">
    <citation type="journal article" date="2011" name="ISME J.">
        <title>RNA-seq reveals cooperative metabolic interactions between two termite-gut spirochete species in co-culture.</title>
        <authorList>
            <person name="Rosenthal A.Z."/>
            <person name="Matson E.G."/>
            <person name="Eldar A."/>
            <person name="Leadbetter J.R."/>
        </authorList>
    </citation>
    <scope>NUCLEOTIDE SEQUENCE [LARGE SCALE GENOMIC DNA]</scope>
    <source>
        <strain evidence="10">ATCC BAA-887 / DSM 12427 / ZAS-2</strain>
    </source>
</reference>
<evidence type="ECO:0000256" key="7">
    <source>
        <dbReference type="SAM" id="Phobius"/>
    </source>
</evidence>
<evidence type="ECO:0000256" key="6">
    <source>
        <dbReference type="ARBA" id="ARBA00023136"/>
    </source>
</evidence>
<name>F5YGN0_TREPZ</name>
<feature type="domain" description="ABC3 transporter permease C-terminal" evidence="8">
    <location>
        <begin position="298"/>
        <end position="422"/>
    </location>
</feature>
<accession>F5YGN0</accession>
<dbReference type="InterPro" id="IPR051447">
    <property type="entry name" value="Lipoprotein-release_system"/>
</dbReference>
<dbReference type="Proteomes" id="UP000009223">
    <property type="component" value="Chromosome"/>
</dbReference>
<protein>
    <submittedName>
        <fullName evidence="9">Efflux ABC transporter, permease protein</fullName>
    </submittedName>
</protein>
<dbReference type="KEGG" id="tpi:TREPR_2548"/>
<keyword evidence="4 7" id="KW-0812">Transmembrane</keyword>
<dbReference type="InterPro" id="IPR003838">
    <property type="entry name" value="ABC3_permease_C"/>
</dbReference>
<keyword evidence="5 7" id="KW-1133">Transmembrane helix</keyword>
<dbReference type="GO" id="GO:0044874">
    <property type="term" value="P:lipoprotein localization to outer membrane"/>
    <property type="evidence" value="ECO:0007669"/>
    <property type="project" value="TreeGrafter"/>
</dbReference>
<comment type="similarity">
    <text evidence="2">Belongs to the ABC-4 integral membrane protein family. LolC/E subfamily.</text>
</comment>
<dbReference type="eggNOG" id="COG0577">
    <property type="taxonomic scope" value="Bacteria"/>
</dbReference>
<evidence type="ECO:0000256" key="2">
    <source>
        <dbReference type="ARBA" id="ARBA00005236"/>
    </source>
</evidence>
<evidence type="ECO:0000256" key="3">
    <source>
        <dbReference type="ARBA" id="ARBA00022475"/>
    </source>
</evidence>
<dbReference type="EMBL" id="CP001843">
    <property type="protein sequence ID" value="AEF84495.1"/>
    <property type="molecule type" value="Genomic_DNA"/>
</dbReference>
<evidence type="ECO:0000259" key="8">
    <source>
        <dbReference type="Pfam" id="PF02687"/>
    </source>
</evidence>
<dbReference type="STRING" id="545694.TREPR_2548"/>
<dbReference type="RefSeq" id="WP_015707664.1">
    <property type="nucleotide sequence ID" value="NC_015578.1"/>
</dbReference>
<dbReference type="AlphaFoldDB" id="F5YGN0"/>
<evidence type="ECO:0000313" key="9">
    <source>
        <dbReference type="EMBL" id="AEF84495.1"/>
    </source>
</evidence>
<dbReference type="PANTHER" id="PTHR30489">
    <property type="entry name" value="LIPOPROTEIN-RELEASING SYSTEM TRANSMEMBRANE PROTEIN LOLE"/>
    <property type="match status" value="1"/>
</dbReference>
<sequence>MKFLLVPHLAMKYLFRYRRRYLFLFLALTFSFGIVTFITSIKDGMYENIYNSAQSHYAGDIIINGYDKGQIETDHIKILDMIKIGWVIKNTKINPARAVMRTLSSDGILYFNGSALSLKYTIGVDWNTEKNYFDSLVYQERQSFSEDKDTILLSVPVAKELGVRLGDSLVLGVKTRFGQSNTGVFVVRGIVEDSTLFGYYKAYVSRPTLNRLFLFRADECSSIGLFFNDRRETNVKKNILQKELEKNIPTAPLVQDRDELIRERDQPWNGVKIFVLTIPVYLSEVADLLGAINIITYFLYLMMMVIILVSAMVTYNLILHERSREMGTMRAIGFHEADVRHILILETLGLGLLSLIAGFIFAFILSRAVQFIPLSWFPSFEIFMKNGRLTPLYLSNTMLINLAVFFSILMAAIWLPAFRSSRNPLPGMLSGGND</sequence>
<evidence type="ECO:0000256" key="4">
    <source>
        <dbReference type="ARBA" id="ARBA00022692"/>
    </source>
</evidence>
<proteinExistence type="inferred from homology"/>
<evidence type="ECO:0000313" key="10">
    <source>
        <dbReference type="Proteomes" id="UP000009223"/>
    </source>
</evidence>
<comment type="subcellular location">
    <subcellularLocation>
        <location evidence="1">Cell membrane</location>
        <topology evidence="1">Multi-pass membrane protein</topology>
    </subcellularLocation>
</comment>
<dbReference type="GO" id="GO:0098797">
    <property type="term" value="C:plasma membrane protein complex"/>
    <property type="evidence" value="ECO:0007669"/>
    <property type="project" value="TreeGrafter"/>
</dbReference>
<reference evidence="10" key="1">
    <citation type="submission" date="2009-12" db="EMBL/GenBank/DDBJ databases">
        <title>Complete sequence of Treponema primitia strain ZAS-2.</title>
        <authorList>
            <person name="Tetu S.G."/>
            <person name="Matson E."/>
            <person name="Ren Q."/>
            <person name="Seshadri R."/>
            <person name="Elbourne L."/>
            <person name="Hassan K.A."/>
            <person name="Durkin A."/>
            <person name="Radune D."/>
            <person name="Mohamoud Y."/>
            <person name="Shay R."/>
            <person name="Jin S."/>
            <person name="Zhang X."/>
            <person name="Lucey K."/>
            <person name="Ballor N.R."/>
            <person name="Ottesen E."/>
            <person name="Rosenthal R."/>
            <person name="Allen A."/>
            <person name="Leadbetter J.R."/>
            <person name="Paulsen I.T."/>
        </authorList>
    </citation>
    <scope>NUCLEOTIDE SEQUENCE [LARGE SCALE GENOMIC DNA]</scope>
    <source>
        <strain evidence="10">ATCC BAA-887 / DSM 12427 / ZAS-2</strain>
    </source>
</reference>
<dbReference type="PANTHER" id="PTHR30489:SF0">
    <property type="entry name" value="LIPOPROTEIN-RELEASING SYSTEM TRANSMEMBRANE PROTEIN LOLE"/>
    <property type="match status" value="1"/>
</dbReference>